<keyword evidence="1" id="KW-0472">Membrane</keyword>
<keyword evidence="1" id="KW-0812">Transmembrane</keyword>
<feature type="transmembrane region" description="Helical" evidence="1">
    <location>
        <begin position="98"/>
        <end position="118"/>
    </location>
</feature>
<dbReference type="Proteomes" id="UP001528912">
    <property type="component" value="Unassembled WGS sequence"/>
</dbReference>
<feature type="transmembrane region" description="Helical" evidence="1">
    <location>
        <begin position="16"/>
        <end position="38"/>
    </location>
</feature>
<reference evidence="2 3" key="1">
    <citation type="submission" date="2023-03" db="EMBL/GenBank/DDBJ databases">
        <title>YIM 133296 draft genome.</title>
        <authorList>
            <person name="Xiong L."/>
        </authorList>
    </citation>
    <scope>NUCLEOTIDE SEQUENCE [LARGE SCALE GENOMIC DNA]</scope>
    <source>
        <strain evidence="2 3">YIM 133296</strain>
    </source>
</reference>
<keyword evidence="1" id="KW-1133">Transmembrane helix</keyword>
<dbReference type="RefSeq" id="WP_277193177.1">
    <property type="nucleotide sequence ID" value="NZ_JAROAV010000044.1"/>
</dbReference>
<comment type="caution">
    <text evidence="2">The sequence shown here is derived from an EMBL/GenBank/DDBJ whole genome shotgun (WGS) entry which is preliminary data.</text>
</comment>
<evidence type="ECO:0000256" key="1">
    <source>
        <dbReference type="SAM" id="Phobius"/>
    </source>
</evidence>
<dbReference type="EMBL" id="JAROAV010000044">
    <property type="protein sequence ID" value="MDF8265915.1"/>
    <property type="molecule type" value="Genomic_DNA"/>
</dbReference>
<keyword evidence="3" id="KW-1185">Reference proteome</keyword>
<name>A0ABT6CAV3_9MICO</name>
<evidence type="ECO:0000313" key="3">
    <source>
        <dbReference type="Proteomes" id="UP001528912"/>
    </source>
</evidence>
<proteinExistence type="predicted"/>
<sequence length="165" mass="18381">MGDSDKPVPERTWRDWRILVAAMAPLGVITTGVMIAALHRTVTSGPLASSWIWLAPGFWILLGGVGYTRLYREVPPEGKPYRDETGMWREAPPIRYKAPTWSVVVVVVFWFGGARLFGLLPAAVGIPAAAVLTSALGWWLATTYLPQHFMALHRQRLEWAAINRS</sequence>
<gene>
    <name evidence="2" type="ORF">P4R38_16835</name>
</gene>
<protein>
    <submittedName>
        <fullName evidence="2">Uncharacterized protein</fullName>
    </submittedName>
</protein>
<evidence type="ECO:0000313" key="2">
    <source>
        <dbReference type="EMBL" id="MDF8265915.1"/>
    </source>
</evidence>
<organism evidence="2 3">
    <name type="scientific">Luteipulveratus flavus</name>
    <dbReference type="NCBI Taxonomy" id="3031728"/>
    <lineage>
        <taxon>Bacteria</taxon>
        <taxon>Bacillati</taxon>
        <taxon>Actinomycetota</taxon>
        <taxon>Actinomycetes</taxon>
        <taxon>Micrococcales</taxon>
        <taxon>Dermacoccaceae</taxon>
        <taxon>Luteipulveratus</taxon>
    </lineage>
</organism>
<feature type="transmembrane region" description="Helical" evidence="1">
    <location>
        <begin position="50"/>
        <end position="70"/>
    </location>
</feature>
<feature type="transmembrane region" description="Helical" evidence="1">
    <location>
        <begin position="124"/>
        <end position="146"/>
    </location>
</feature>
<accession>A0ABT6CAV3</accession>